<name>A0ACB8RUL1_9AGAM</name>
<keyword evidence="2" id="KW-1185">Reference proteome</keyword>
<sequence>MAAMWNNTPANWVRASPLEILISRATSATLPDSNYALHLEVAEYINQKKANTPREAAMLIVRAVNHRNPHVALLAIGLLDTVVQSCGYPFHLQIATKEFLNELVRRFPERPPPFPGPVMSRILELIQNWKEGICTDSRWKDDLGNIRDMHRLLSFKGYRFRDLPRTGAATTTTATANLKSAEELESEDREAQSAKLQELIRRGTPRDLAAAQELMKSLAGANPDAKPDYRTQALTELHKLEQKVILLNEILDNVDTDRGEQFAKGDVYDQVASILLNSRPKIQKWISDAESEDSESLDTYLQINDQINTVIGRYEAYKRGDFVAAANPIPAELGPGKKDLSLIDFDEAPPPSGPGGAAPTTTPADDLFSLFGPSSSTAAPSGPPPIPAGFNGFGSLPASTQHTVQQISAISPQFTSSPPGSVASQSRQSTSPLGQIMLPGTPQPSGSSGVGRFGSPGLAPSGVGAFGSMAPQTHNAAATQPWQQPLQPQSQHPPRQEQGSVGQQGPAQAQGKDPFADLAGLF</sequence>
<dbReference type="EMBL" id="MU275896">
    <property type="protein sequence ID" value="KAI0047884.1"/>
    <property type="molecule type" value="Genomic_DNA"/>
</dbReference>
<evidence type="ECO:0000313" key="1">
    <source>
        <dbReference type="EMBL" id="KAI0047884.1"/>
    </source>
</evidence>
<reference evidence="1" key="2">
    <citation type="journal article" date="2022" name="New Phytol.">
        <title>Evolutionary transition to the ectomycorrhizal habit in the genomes of a hyperdiverse lineage of mushroom-forming fungi.</title>
        <authorList>
            <person name="Looney B."/>
            <person name="Miyauchi S."/>
            <person name="Morin E."/>
            <person name="Drula E."/>
            <person name="Courty P.E."/>
            <person name="Kohler A."/>
            <person name="Kuo A."/>
            <person name="LaButti K."/>
            <person name="Pangilinan J."/>
            <person name="Lipzen A."/>
            <person name="Riley R."/>
            <person name="Andreopoulos W."/>
            <person name="He G."/>
            <person name="Johnson J."/>
            <person name="Nolan M."/>
            <person name="Tritt A."/>
            <person name="Barry K.W."/>
            <person name="Grigoriev I.V."/>
            <person name="Nagy L.G."/>
            <person name="Hibbett D."/>
            <person name="Henrissat B."/>
            <person name="Matheny P.B."/>
            <person name="Labbe J."/>
            <person name="Martin F.M."/>
        </authorList>
    </citation>
    <scope>NUCLEOTIDE SEQUENCE</scope>
    <source>
        <strain evidence="1">FP105234-sp</strain>
    </source>
</reference>
<gene>
    <name evidence="1" type="ORF">FA95DRAFT_1678783</name>
</gene>
<comment type="caution">
    <text evidence="1">The sequence shown here is derived from an EMBL/GenBank/DDBJ whole genome shotgun (WGS) entry which is preliminary data.</text>
</comment>
<accession>A0ACB8RUL1</accession>
<protein>
    <submittedName>
        <fullName evidence="1">VHS-domain-containing protein</fullName>
    </submittedName>
</protein>
<dbReference type="Proteomes" id="UP000814033">
    <property type="component" value="Unassembled WGS sequence"/>
</dbReference>
<proteinExistence type="predicted"/>
<organism evidence="1 2">
    <name type="scientific">Auriscalpium vulgare</name>
    <dbReference type="NCBI Taxonomy" id="40419"/>
    <lineage>
        <taxon>Eukaryota</taxon>
        <taxon>Fungi</taxon>
        <taxon>Dikarya</taxon>
        <taxon>Basidiomycota</taxon>
        <taxon>Agaricomycotina</taxon>
        <taxon>Agaricomycetes</taxon>
        <taxon>Russulales</taxon>
        <taxon>Auriscalpiaceae</taxon>
        <taxon>Auriscalpium</taxon>
    </lineage>
</organism>
<evidence type="ECO:0000313" key="2">
    <source>
        <dbReference type="Proteomes" id="UP000814033"/>
    </source>
</evidence>
<reference evidence="1" key="1">
    <citation type="submission" date="2021-02" db="EMBL/GenBank/DDBJ databases">
        <authorList>
            <consortium name="DOE Joint Genome Institute"/>
            <person name="Ahrendt S."/>
            <person name="Looney B.P."/>
            <person name="Miyauchi S."/>
            <person name="Morin E."/>
            <person name="Drula E."/>
            <person name="Courty P.E."/>
            <person name="Chicoki N."/>
            <person name="Fauchery L."/>
            <person name="Kohler A."/>
            <person name="Kuo A."/>
            <person name="Labutti K."/>
            <person name="Pangilinan J."/>
            <person name="Lipzen A."/>
            <person name="Riley R."/>
            <person name="Andreopoulos W."/>
            <person name="He G."/>
            <person name="Johnson J."/>
            <person name="Barry K.W."/>
            <person name="Grigoriev I.V."/>
            <person name="Nagy L."/>
            <person name="Hibbett D."/>
            <person name="Henrissat B."/>
            <person name="Matheny P.B."/>
            <person name="Labbe J."/>
            <person name="Martin F."/>
        </authorList>
    </citation>
    <scope>NUCLEOTIDE SEQUENCE</scope>
    <source>
        <strain evidence="1">FP105234-sp</strain>
    </source>
</reference>